<evidence type="ECO:0000256" key="2">
    <source>
        <dbReference type="ARBA" id="ARBA00023125"/>
    </source>
</evidence>
<dbReference type="InterPro" id="IPR018062">
    <property type="entry name" value="HTH_AraC-typ_CS"/>
</dbReference>
<dbReference type="SUPFAM" id="SSF46689">
    <property type="entry name" value="Homeodomain-like"/>
    <property type="match status" value="2"/>
</dbReference>
<name>A0AAJ6BH78_9BACT</name>
<proteinExistence type="predicted"/>
<dbReference type="SUPFAM" id="SSF51215">
    <property type="entry name" value="Regulatory protein AraC"/>
    <property type="match status" value="1"/>
</dbReference>
<dbReference type="Pfam" id="PF12833">
    <property type="entry name" value="HTH_18"/>
    <property type="match status" value="1"/>
</dbReference>
<dbReference type="Proteomes" id="UP001220610">
    <property type="component" value="Chromosome"/>
</dbReference>
<sequence>MMKDIFREITPLIADDCFTIFSRTKAEFNFPLHMHEEIELNLILHAAGTKRIVGDHIEEIGPTELVLVGPNLPHGWFTHHCKSECIHEVTIQFHKDILSEGFLRKTQLTYIRRMLEDARRGILFSEQTAQTMTPRILSLNKKNGFDSVLELFSLLNDLSTARNSMILSTMSHSHRPASPSSRRLERVFDFLNQHYRREISLEEVAKVANMPKASFSRFFKNHTGYTYTESLNEIRLGHVCRMLIDTTHSVAEIALKCGYNNMAYFNKIFKSRKGLTPKDFKKNYNGHRMFV</sequence>
<keyword evidence="3" id="KW-0804">Transcription</keyword>
<keyword evidence="2" id="KW-0238">DNA-binding</keyword>
<dbReference type="PROSITE" id="PS00041">
    <property type="entry name" value="HTH_ARAC_FAMILY_1"/>
    <property type="match status" value="1"/>
</dbReference>
<evidence type="ECO:0000256" key="1">
    <source>
        <dbReference type="ARBA" id="ARBA00023015"/>
    </source>
</evidence>
<dbReference type="InterPro" id="IPR037923">
    <property type="entry name" value="HTH-like"/>
</dbReference>
<gene>
    <name evidence="5" type="ORF">P0Y53_08095</name>
</gene>
<evidence type="ECO:0000313" key="5">
    <source>
        <dbReference type="EMBL" id="WEK37460.1"/>
    </source>
</evidence>
<dbReference type="SMART" id="SM00342">
    <property type="entry name" value="HTH_ARAC"/>
    <property type="match status" value="1"/>
</dbReference>
<evidence type="ECO:0000256" key="3">
    <source>
        <dbReference type="ARBA" id="ARBA00023163"/>
    </source>
</evidence>
<evidence type="ECO:0000259" key="4">
    <source>
        <dbReference type="PROSITE" id="PS01124"/>
    </source>
</evidence>
<dbReference type="AlphaFoldDB" id="A0AAJ6BH78"/>
<organism evidence="5 6">
    <name type="scientific">Candidatus Pseudobacter hemicellulosilyticus</name>
    <dbReference type="NCBI Taxonomy" id="3121375"/>
    <lineage>
        <taxon>Bacteria</taxon>
        <taxon>Pseudomonadati</taxon>
        <taxon>Bacteroidota</taxon>
        <taxon>Chitinophagia</taxon>
        <taxon>Chitinophagales</taxon>
        <taxon>Chitinophagaceae</taxon>
        <taxon>Pseudobacter</taxon>
    </lineage>
</organism>
<dbReference type="GO" id="GO:0003700">
    <property type="term" value="F:DNA-binding transcription factor activity"/>
    <property type="evidence" value="ECO:0007669"/>
    <property type="project" value="InterPro"/>
</dbReference>
<protein>
    <submittedName>
        <fullName evidence="5">AraC family transcriptional regulator</fullName>
    </submittedName>
</protein>
<accession>A0AAJ6BH78</accession>
<keyword evidence="1" id="KW-0805">Transcription regulation</keyword>
<dbReference type="PROSITE" id="PS01124">
    <property type="entry name" value="HTH_ARAC_FAMILY_2"/>
    <property type="match status" value="1"/>
</dbReference>
<feature type="domain" description="HTH araC/xylS-type" evidence="4">
    <location>
        <begin position="185"/>
        <end position="283"/>
    </location>
</feature>
<dbReference type="EMBL" id="CP119311">
    <property type="protein sequence ID" value="WEK37460.1"/>
    <property type="molecule type" value="Genomic_DNA"/>
</dbReference>
<dbReference type="InterPro" id="IPR009057">
    <property type="entry name" value="Homeodomain-like_sf"/>
</dbReference>
<dbReference type="GO" id="GO:0043565">
    <property type="term" value="F:sequence-specific DNA binding"/>
    <property type="evidence" value="ECO:0007669"/>
    <property type="project" value="InterPro"/>
</dbReference>
<dbReference type="Gene3D" id="1.10.10.60">
    <property type="entry name" value="Homeodomain-like"/>
    <property type="match status" value="2"/>
</dbReference>
<dbReference type="InterPro" id="IPR018060">
    <property type="entry name" value="HTH_AraC"/>
</dbReference>
<dbReference type="PRINTS" id="PR00032">
    <property type="entry name" value="HTHARAC"/>
</dbReference>
<dbReference type="InterPro" id="IPR020449">
    <property type="entry name" value="Tscrpt_reg_AraC-type_HTH"/>
</dbReference>
<reference evidence="5" key="1">
    <citation type="submission" date="2023-03" db="EMBL/GenBank/DDBJ databases">
        <title>Andean soil-derived lignocellulolytic bacterial consortium as a source of novel taxa and putative plastic-active enzymes.</title>
        <authorList>
            <person name="Diaz-Garcia L."/>
            <person name="Chuvochina M."/>
            <person name="Feuerriegel G."/>
            <person name="Bunk B."/>
            <person name="Sproer C."/>
            <person name="Streit W.R."/>
            <person name="Rodriguez L.M."/>
            <person name="Overmann J."/>
            <person name="Jimenez D.J."/>
        </authorList>
    </citation>
    <scope>NUCLEOTIDE SEQUENCE</scope>
    <source>
        <strain evidence="5">MAG 7</strain>
    </source>
</reference>
<evidence type="ECO:0000313" key="6">
    <source>
        <dbReference type="Proteomes" id="UP001220610"/>
    </source>
</evidence>
<dbReference type="PANTHER" id="PTHR43280">
    <property type="entry name" value="ARAC-FAMILY TRANSCRIPTIONAL REGULATOR"/>
    <property type="match status" value="1"/>
</dbReference>
<dbReference type="PANTHER" id="PTHR43280:SF27">
    <property type="entry name" value="TRANSCRIPTIONAL REGULATOR MTLR"/>
    <property type="match status" value="1"/>
</dbReference>